<organism evidence="2 3">
    <name type="scientific">Dokdonella soli</name>
    <dbReference type="NCBI Taxonomy" id="529810"/>
    <lineage>
        <taxon>Bacteria</taxon>
        <taxon>Pseudomonadati</taxon>
        <taxon>Pseudomonadota</taxon>
        <taxon>Gammaproteobacteria</taxon>
        <taxon>Lysobacterales</taxon>
        <taxon>Rhodanobacteraceae</taxon>
        <taxon>Dokdonella</taxon>
    </lineage>
</organism>
<dbReference type="Proteomes" id="UP001501523">
    <property type="component" value="Unassembled WGS sequence"/>
</dbReference>
<evidence type="ECO:0000313" key="3">
    <source>
        <dbReference type="Proteomes" id="UP001501523"/>
    </source>
</evidence>
<dbReference type="EMBL" id="BAAAEU010000023">
    <property type="protein sequence ID" value="GAA0719268.1"/>
    <property type="molecule type" value="Genomic_DNA"/>
</dbReference>
<evidence type="ECO:0000313" key="2">
    <source>
        <dbReference type="EMBL" id="GAA0719268.1"/>
    </source>
</evidence>
<protein>
    <submittedName>
        <fullName evidence="2">Uncharacterized protein</fullName>
    </submittedName>
</protein>
<accession>A0ABN1IRI3</accession>
<name>A0ABN1IRI3_9GAMM</name>
<keyword evidence="1" id="KW-1133">Transmembrane helix</keyword>
<keyword evidence="1" id="KW-0472">Membrane</keyword>
<proteinExistence type="predicted"/>
<dbReference type="RefSeq" id="WP_343792141.1">
    <property type="nucleotide sequence ID" value="NZ_BAAAEU010000023.1"/>
</dbReference>
<keyword evidence="1" id="KW-0812">Transmembrane</keyword>
<feature type="transmembrane region" description="Helical" evidence="1">
    <location>
        <begin position="20"/>
        <end position="44"/>
    </location>
</feature>
<keyword evidence="3" id="KW-1185">Reference proteome</keyword>
<comment type="caution">
    <text evidence="2">The sequence shown here is derived from an EMBL/GenBank/DDBJ whole genome shotgun (WGS) entry which is preliminary data.</text>
</comment>
<reference evidence="2 3" key="1">
    <citation type="journal article" date="2019" name="Int. J. Syst. Evol. Microbiol.">
        <title>The Global Catalogue of Microorganisms (GCM) 10K type strain sequencing project: providing services to taxonomists for standard genome sequencing and annotation.</title>
        <authorList>
            <consortium name="The Broad Institute Genomics Platform"/>
            <consortium name="The Broad Institute Genome Sequencing Center for Infectious Disease"/>
            <person name="Wu L."/>
            <person name="Ma J."/>
        </authorList>
    </citation>
    <scope>NUCLEOTIDE SEQUENCE [LARGE SCALE GENOMIC DNA]</scope>
    <source>
        <strain evidence="2 3">JCM 15421</strain>
    </source>
</reference>
<gene>
    <name evidence="2" type="ORF">GCM10009105_27690</name>
</gene>
<sequence>MAYGIFTSYRSSVMKSECCYLAYCYYYATGEGVTVILAIAGSAYRAERLFKERADQFFHRGMAVIPLEDSEDPEARYALSLIPDPVLTHLKKNPTGTTEYCSELHYNLA</sequence>
<evidence type="ECO:0000256" key="1">
    <source>
        <dbReference type="SAM" id="Phobius"/>
    </source>
</evidence>